<evidence type="ECO:0000313" key="8">
    <source>
        <dbReference type="Proteomes" id="UP001085076"/>
    </source>
</evidence>
<keyword evidence="2 3" id="KW-0539">Nucleus</keyword>
<accession>A0A9D5CCS4</accession>
<dbReference type="AlphaFoldDB" id="A0A9D5CCS4"/>
<comment type="subcellular location">
    <subcellularLocation>
        <location evidence="1 3">Nucleus</location>
    </subcellularLocation>
</comment>
<dbReference type="PANTHER" id="PTHR31319">
    <property type="entry name" value="ZINC FINGER PROTEIN CONSTANS-LIKE 4"/>
    <property type="match status" value="1"/>
</dbReference>
<dbReference type="GO" id="GO:0009909">
    <property type="term" value="P:regulation of flower development"/>
    <property type="evidence" value="ECO:0007669"/>
    <property type="project" value="InterPro"/>
</dbReference>
<dbReference type="Pfam" id="PF06203">
    <property type="entry name" value="CCT"/>
    <property type="match status" value="1"/>
</dbReference>
<protein>
    <recommendedName>
        <fullName evidence="5">CCT domain-containing protein</fullName>
    </recommendedName>
</protein>
<name>A0A9D5CCS4_9LILI</name>
<evidence type="ECO:0000313" key="6">
    <source>
        <dbReference type="EMBL" id="KAJ0970539.1"/>
    </source>
</evidence>
<dbReference type="InterPro" id="IPR010402">
    <property type="entry name" value="CCT_domain"/>
</dbReference>
<evidence type="ECO:0000256" key="3">
    <source>
        <dbReference type="PROSITE-ProRule" id="PRU00357"/>
    </source>
</evidence>
<dbReference type="EMBL" id="JAGGNH010000005">
    <property type="protein sequence ID" value="KAJ0970629.1"/>
    <property type="molecule type" value="Genomic_DNA"/>
</dbReference>
<reference evidence="6" key="2">
    <citation type="journal article" date="2022" name="Hortic Res">
        <title>The genome of Dioscorea zingiberensis sheds light on the biosynthesis, origin and evolution of the medicinally important diosgenin saponins.</title>
        <authorList>
            <person name="Li Y."/>
            <person name="Tan C."/>
            <person name="Li Z."/>
            <person name="Guo J."/>
            <person name="Li S."/>
            <person name="Chen X."/>
            <person name="Wang C."/>
            <person name="Dai X."/>
            <person name="Yang H."/>
            <person name="Song W."/>
            <person name="Hou L."/>
            <person name="Xu J."/>
            <person name="Tong Z."/>
            <person name="Xu A."/>
            <person name="Yuan X."/>
            <person name="Wang W."/>
            <person name="Yang Q."/>
            <person name="Chen L."/>
            <person name="Sun Z."/>
            <person name="Wang K."/>
            <person name="Pan B."/>
            <person name="Chen J."/>
            <person name="Bao Y."/>
            <person name="Liu F."/>
            <person name="Qi X."/>
            <person name="Gang D.R."/>
            <person name="Wen J."/>
            <person name="Li J."/>
        </authorList>
    </citation>
    <scope>NUCLEOTIDE SEQUENCE</scope>
    <source>
        <strain evidence="6">Dzin_1.0</strain>
    </source>
</reference>
<comment type="caution">
    <text evidence="6">The sequence shown here is derived from an EMBL/GenBank/DDBJ whole genome shotgun (WGS) entry which is preliminary data.</text>
</comment>
<dbReference type="OrthoDB" id="153872at2759"/>
<reference evidence="6" key="1">
    <citation type="submission" date="2021-03" db="EMBL/GenBank/DDBJ databases">
        <authorList>
            <person name="Li Z."/>
            <person name="Yang C."/>
        </authorList>
    </citation>
    <scope>NUCLEOTIDE SEQUENCE</scope>
    <source>
        <strain evidence="6">Dzin_1.0</strain>
        <tissue evidence="6">Leaf</tissue>
    </source>
</reference>
<keyword evidence="8" id="KW-1185">Reference proteome</keyword>
<sequence length="228" mass="25667">MSSSDRCGACGSHDGACPHRFTDLNRTVPLFPETNQDPDSLQEFQFFGHEDSVAWLFNDPKLPEPRPEERPSFKYLDDLRHACNPARLTFDVCLSSASSPDSIQHHSQSLEVHAMGQPAASSSATIMTFSGSTFTDASSANAKEGVDAMPSGQGGDPTVEREAKVMRYKEKRKRRRYEKQIRYASRKAYAEMRPRIKGRFAKTPETTQPSEPPSYDHQDRLDLGWFHP</sequence>
<feature type="region of interest" description="Disordered" evidence="4">
    <location>
        <begin position="192"/>
        <end position="228"/>
    </location>
</feature>
<dbReference type="PROSITE" id="PS51017">
    <property type="entry name" value="CCT"/>
    <property type="match status" value="1"/>
</dbReference>
<dbReference type="GO" id="GO:0003700">
    <property type="term" value="F:DNA-binding transcription factor activity"/>
    <property type="evidence" value="ECO:0007669"/>
    <property type="project" value="TreeGrafter"/>
</dbReference>
<evidence type="ECO:0000256" key="2">
    <source>
        <dbReference type="ARBA" id="ARBA00023242"/>
    </source>
</evidence>
<proteinExistence type="predicted"/>
<dbReference type="PANTHER" id="PTHR31319:SF98">
    <property type="entry name" value="TRANSCRIPTION FACTOR GHD7"/>
    <property type="match status" value="1"/>
</dbReference>
<evidence type="ECO:0000256" key="4">
    <source>
        <dbReference type="SAM" id="MobiDB-lite"/>
    </source>
</evidence>
<dbReference type="GO" id="GO:0005634">
    <property type="term" value="C:nucleus"/>
    <property type="evidence" value="ECO:0007669"/>
    <property type="project" value="UniProtKB-SubCell"/>
</dbReference>
<feature type="domain" description="CCT" evidence="5">
    <location>
        <begin position="161"/>
        <end position="203"/>
    </location>
</feature>
<dbReference type="Proteomes" id="UP001085076">
    <property type="component" value="Miscellaneous, Linkage group lg05"/>
</dbReference>
<dbReference type="EMBL" id="JAGGNH010000005">
    <property type="protein sequence ID" value="KAJ0970539.1"/>
    <property type="molecule type" value="Genomic_DNA"/>
</dbReference>
<organism evidence="6 8">
    <name type="scientific">Dioscorea zingiberensis</name>
    <dbReference type="NCBI Taxonomy" id="325984"/>
    <lineage>
        <taxon>Eukaryota</taxon>
        <taxon>Viridiplantae</taxon>
        <taxon>Streptophyta</taxon>
        <taxon>Embryophyta</taxon>
        <taxon>Tracheophyta</taxon>
        <taxon>Spermatophyta</taxon>
        <taxon>Magnoliopsida</taxon>
        <taxon>Liliopsida</taxon>
        <taxon>Dioscoreales</taxon>
        <taxon>Dioscoreaceae</taxon>
        <taxon>Dioscorea</taxon>
    </lineage>
</organism>
<evidence type="ECO:0000256" key="1">
    <source>
        <dbReference type="ARBA" id="ARBA00004123"/>
    </source>
</evidence>
<dbReference type="InterPro" id="IPR045281">
    <property type="entry name" value="CONSTANS-like"/>
</dbReference>
<evidence type="ECO:0000313" key="7">
    <source>
        <dbReference type="EMBL" id="KAJ0970629.1"/>
    </source>
</evidence>
<gene>
    <name evidence="6" type="ORF">J5N97_018498</name>
    <name evidence="7" type="ORF">J5N97_018588</name>
</gene>
<evidence type="ECO:0000259" key="5">
    <source>
        <dbReference type="PROSITE" id="PS51017"/>
    </source>
</evidence>